<dbReference type="FunCoup" id="A0A1Y2LWG2">
    <property type="interactions" value="25"/>
</dbReference>
<sequence>MTDQYRPSLDDPTAWVPYRYHPSRTAAIVFVVAFALTTILHAYQVCKRRTWYFIPLVVGGIFEVIGYVGRILSTNDLWALGPYIMQSLLLLIAPALFAASIYIVLGRVILLVDGEQYSLIRQKWLTKIFVTGDVISFLVQAGGGGIQAAGSLELLHAGEKIIVVGLFLQLAFFGFFIVVAGLFHYRFVKANPRSKMHSSVSNNETAQQFAVKPHQLPWKKHLFALYIASALIMVRSIFRVVEYVQGNNGYLLRHEVYLYIFDALLMFLVMCLFNWIHPAEVTDLHQKRLSDRDAIILQTQDQYMRSGSV</sequence>
<dbReference type="OMA" id="MISKKWM"/>
<feature type="transmembrane region" description="Helical" evidence="5">
    <location>
        <begin position="124"/>
        <end position="141"/>
    </location>
</feature>
<dbReference type="Proteomes" id="UP000193240">
    <property type="component" value="Unassembled WGS sequence"/>
</dbReference>
<dbReference type="InParanoid" id="A0A1Y2LWG2"/>
<feature type="transmembrane region" description="Helical" evidence="5">
    <location>
        <begin position="256"/>
        <end position="276"/>
    </location>
</feature>
<feature type="transmembrane region" description="Helical" evidence="5">
    <location>
        <begin position="222"/>
        <end position="241"/>
    </location>
</feature>
<keyword evidence="2 5" id="KW-0812">Transmembrane</keyword>
<evidence type="ECO:0000256" key="5">
    <source>
        <dbReference type="SAM" id="Phobius"/>
    </source>
</evidence>
<dbReference type="PANTHER" id="PTHR31465">
    <property type="entry name" value="PROTEIN RTA1-RELATED"/>
    <property type="match status" value="1"/>
</dbReference>
<comment type="subcellular location">
    <subcellularLocation>
        <location evidence="1">Membrane</location>
        <topology evidence="1">Multi-pass membrane protein</topology>
    </subcellularLocation>
</comment>
<evidence type="ECO:0000256" key="2">
    <source>
        <dbReference type="ARBA" id="ARBA00022692"/>
    </source>
</evidence>
<dbReference type="AlphaFoldDB" id="A0A1Y2LWG2"/>
<reference evidence="6 7" key="1">
    <citation type="journal article" date="2017" name="Genome Announc.">
        <title>Genome sequence of the saprophytic ascomycete Epicoccum nigrum ICMP 19927 strain isolated from New Zealand.</title>
        <authorList>
            <person name="Fokin M."/>
            <person name="Fleetwood D."/>
            <person name="Weir B.S."/>
            <person name="Villas-Boas S.G."/>
        </authorList>
    </citation>
    <scope>NUCLEOTIDE SEQUENCE [LARGE SCALE GENOMIC DNA]</scope>
    <source>
        <strain evidence="6 7">ICMP 19927</strain>
    </source>
</reference>
<proteinExistence type="predicted"/>
<evidence type="ECO:0000256" key="4">
    <source>
        <dbReference type="ARBA" id="ARBA00023136"/>
    </source>
</evidence>
<dbReference type="PANTHER" id="PTHR31465:SF1">
    <property type="entry name" value="PROTEIN RTA1-RELATED"/>
    <property type="match status" value="1"/>
</dbReference>
<evidence type="ECO:0000256" key="1">
    <source>
        <dbReference type="ARBA" id="ARBA00004141"/>
    </source>
</evidence>
<dbReference type="EMBL" id="KZ107848">
    <property type="protein sequence ID" value="OSS47517.1"/>
    <property type="molecule type" value="Genomic_DNA"/>
</dbReference>
<keyword evidence="7" id="KW-1185">Reference proteome</keyword>
<dbReference type="Pfam" id="PF04479">
    <property type="entry name" value="RTA1"/>
    <property type="match status" value="1"/>
</dbReference>
<keyword evidence="4 5" id="KW-0472">Membrane</keyword>
<dbReference type="OrthoDB" id="3358017at2759"/>
<feature type="transmembrane region" description="Helical" evidence="5">
    <location>
        <begin position="88"/>
        <end position="112"/>
    </location>
</feature>
<dbReference type="InterPro" id="IPR007568">
    <property type="entry name" value="RTA1"/>
</dbReference>
<name>A0A1Y2LWG2_EPING</name>
<feature type="transmembrane region" description="Helical" evidence="5">
    <location>
        <begin position="25"/>
        <end position="43"/>
    </location>
</feature>
<accession>A0A1Y2LWG2</accession>
<evidence type="ECO:0000313" key="7">
    <source>
        <dbReference type="Proteomes" id="UP000193240"/>
    </source>
</evidence>
<feature type="transmembrane region" description="Helical" evidence="5">
    <location>
        <begin position="50"/>
        <end position="68"/>
    </location>
</feature>
<evidence type="ECO:0000256" key="3">
    <source>
        <dbReference type="ARBA" id="ARBA00022989"/>
    </source>
</evidence>
<organism evidence="6 7">
    <name type="scientific">Epicoccum nigrum</name>
    <name type="common">Soil fungus</name>
    <name type="synonym">Epicoccum purpurascens</name>
    <dbReference type="NCBI Taxonomy" id="105696"/>
    <lineage>
        <taxon>Eukaryota</taxon>
        <taxon>Fungi</taxon>
        <taxon>Dikarya</taxon>
        <taxon>Ascomycota</taxon>
        <taxon>Pezizomycotina</taxon>
        <taxon>Dothideomycetes</taxon>
        <taxon>Pleosporomycetidae</taxon>
        <taxon>Pleosporales</taxon>
        <taxon>Pleosporineae</taxon>
        <taxon>Didymellaceae</taxon>
        <taxon>Epicoccum</taxon>
    </lineage>
</organism>
<evidence type="ECO:0008006" key="8">
    <source>
        <dbReference type="Google" id="ProtNLM"/>
    </source>
</evidence>
<dbReference type="STRING" id="105696.A0A1Y2LWG2"/>
<gene>
    <name evidence="6" type="ORF">B5807_07456</name>
</gene>
<dbReference type="GO" id="GO:0016020">
    <property type="term" value="C:membrane"/>
    <property type="evidence" value="ECO:0007669"/>
    <property type="project" value="UniProtKB-SubCell"/>
</dbReference>
<protein>
    <recommendedName>
        <fullName evidence="8">RTA1 like protein</fullName>
    </recommendedName>
</protein>
<keyword evidence="3 5" id="KW-1133">Transmembrane helix</keyword>
<feature type="transmembrane region" description="Helical" evidence="5">
    <location>
        <begin position="161"/>
        <end position="185"/>
    </location>
</feature>
<evidence type="ECO:0000313" key="6">
    <source>
        <dbReference type="EMBL" id="OSS47517.1"/>
    </source>
</evidence>